<reference evidence="4" key="1">
    <citation type="journal article" date="2023" name="PLoS Negl. Trop. Dis.">
        <title>A genome sequence for Biomphalaria pfeifferi, the major vector snail for the human-infecting parasite Schistosoma mansoni.</title>
        <authorList>
            <person name="Bu L."/>
            <person name="Lu L."/>
            <person name="Laidemitt M.R."/>
            <person name="Zhang S.M."/>
            <person name="Mutuku M."/>
            <person name="Mkoji G."/>
            <person name="Steinauer M."/>
            <person name="Loker E.S."/>
        </authorList>
    </citation>
    <scope>NUCLEOTIDE SEQUENCE</scope>
    <source>
        <strain evidence="4">KasaAsao</strain>
    </source>
</reference>
<evidence type="ECO:0000256" key="1">
    <source>
        <dbReference type="ARBA" id="ARBA00022737"/>
    </source>
</evidence>
<gene>
    <name evidence="4" type="ORF">Bpfe_018977</name>
</gene>
<organism evidence="4 5">
    <name type="scientific">Biomphalaria pfeifferi</name>
    <name type="common">Bloodfluke planorb</name>
    <name type="synonym">Freshwater snail</name>
    <dbReference type="NCBI Taxonomy" id="112525"/>
    <lineage>
        <taxon>Eukaryota</taxon>
        <taxon>Metazoa</taxon>
        <taxon>Spiralia</taxon>
        <taxon>Lophotrochozoa</taxon>
        <taxon>Mollusca</taxon>
        <taxon>Gastropoda</taxon>
        <taxon>Heterobranchia</taxon>
        <taxon>Euthyneura</taxon>
        <taxon>Panpulmonata</taxon>
        <taxon>Hygrophila</taxon>
        <taxon>Lymnaeoidea</taxon>
        <taxon>Planorbidae</taxon>
        <taxon>Biomphalaria</taxon>
    </lineage>
</organism>
<feature type="domain" description="EF-hand" evidence="3">
    <location>
        <begin position="283"/>
        <end position="318"/>
    </location>
</feature>
<dbReference type="SUPFAM" id="SSF47473">
    <property type="entry name" value="EF-hand"/>
    <property type="match status" value="1"/>
</dbReference>
<dbReference type="Gene3D" id="1.10.238.10">
    <property type="entry name" value="EF-hand"/>
    <property type="match status" value="2"/>
</dbReference>
<dbReference type="AlphaFoldDB" id="A0AAD8F5P6"/>
<feature type="compositionally biased region" description="Basic residues" evidence="2">
    <location>
        <begin position="196"/>
        <end position="210"/>
    </location>
</feature>
<evidence type="ECO:0000313" key="4">
    <source>
        <dbReference type="EMBL" id="KAK0051588.1"/>
    </source>
</evidence>
<evidence type="ECO:0000259" key="3">
    <source>
        <dbReference type="PROSITE" id="PS50222"/>
    </source>
</evidence>
<feature type="region of interest" description="Disordered" evidence="2">
    <location>
        <begin position="192"/>
        <end position="251"/>
    </location>
</feature>
<dbReference type="PROSITE" id="PS50222">
    <property type="entry name" value="EF_HAND_2"/>
    <property type="match status" value="2"/>
</dbReference>
<proteinExistence type="predicted"/>
<evidence type="ECO:0000256" key="2">
    <source>
        <dbReference type="SAM" id="MobiDB-lite"/>
    </source>
</evidence>
<keyword evidence="1" id="KW-0677">Repeat</keyword>
<dbReference type="PANTHER" id="PTHR46763">
    <property type="entry name" value="DYNEIN REGULATORY COMPLEX PROTEIN 8"/>
    <property type="match status" value="1"/>
</dbReference>
<accession>A0AAD8F5P6</accession>
<keyword evidence="5" id="KW-1185">Reference proteome</keyword>
<feature type="domain" description="EF-hand" evidence="3">
    <location>
        <begin position="364"/>
        <end position="399"/>
    </location>
</feature>
<dbReference type="InterPro" id="IPR011992">
    <property type="entry name" value="EF-hand-dom_pair"/>
</dbReference>
<evidence type="ECO:0000313" key="5">
    <source>
        <dbReference type="Proteomes" id="UP001233172"/>
    </source>
</evidence>
<feature type="region of interest" description="Disordered" evidence="2">
    <location>
        <begin position="1"/>
        <end position="77"/>
    </location>
</feature>
<name>A0AAD8F5P6_BIOPF</name>
<dbReference type="Proteomes" id="UP001233172">
    <property type="component" value="Unassembled WGS sequence"/>
</dbReference>
<dbReference type="FunFam" id="1.10.238.10:FF:000003">
    <property type="entry name" value="Calmodulin A"/>
    <property type="match status" value="1"/>
</dbReference>
<dbReference type="SMART" id="SM00054">
    <property type="entry name" value="EFh"/>
    <property type="match status" value="2"/>
</dbReference>
<protein>
    <submittedName>
        <fullName evidence="4">EF-hand calcium-binding domain-containing protein 2</fullName>
    </submittedName>
</protein>
<sequence length="438" mass="49229">MSSQSSNLFAITKSGKKPNQVVTNLDENSDEDLSKTRTNPHRNRLNMSSGETRQVVYSPVKKSQKNHSSAESNCKNESSLLESHYPIVCECNISNSNNIEASSEQSGASPWRRITENTKSLNERSMHIEKHPMINSNSLDADTKSLCRGVIYDGSLRGKMELQTQSSNFNNNSIEDKDYVAVEISSWGNAKETKLGRKGGKKGKKGKKGKPPASNTVTKEADEGRGQATTGEQEKKKSGSGKKKSKKSKKKLKPILTGRFIKHSIVDLGESISRFELKESIKVIHKEIIKIFDVLDFERTGKIHIGQVRVAVRALGFYPTEKELTEIEDKMVERQMEVEDLMIGLQTFIDVMTHITLANSYRPASESELLLAFKTLDTNQHGTFSEAELREALMQEGEPLTELELKWMLDAGLEGDEVLFNYEQYVQLMSRTRTLLPY</sequence>
<feature type="compositionally biased region" description="Polar residues" evidence="2">
    <location>
        <begin position="66"/>
        <end position="77"/>
    </location>
</feature>
<dbReference type="PANTHER" id="PTHR46763:SF1">
    <property type="entry name" value="DYNEIN REGULATORY COMPLEX PROTEIN 8"/>
    <property type="match status" value="1"/>
</dbReference>
<comment type="caution">
    <text evidence="4">The sequence shown here is derived from an EMBL/GenBank/DDBJ whole genome shotgun (WGS) entry which is preliminary data.</text>
</comment>
<dbReference type="EMBL" id="JASAOG010000102">
    <property type="protein sequence ID" value="KAK0051588.1"/>
    <property type="molecule type" value="Genomic_DNA"/>
</dbReference>
<dbReference type="GO" id="GO:0005509">
    <property type="term" value="F:calcium ion binding"/>
    <property type="evidence" value="ECO:0007669"/>
    <property type="project" value="InterPro"/>
</dbReference>
<reference evidence="4" key="2">
    <citation type="submission" date="2023-04" db="EMBL/GenBank/DDBJ databases">
        <authorList>
            <person name="Bu L."/>
            <person name="Lu L."/>
            <person name="Laidemitt M.R."/>
            <person name="Zhang S.M."/>
            <person name="Mutuku M."/>
            <person name="Mkoji G."/>
            <person name="Steinauer M."/>
            <person name="Loker E.S."/>
        </authorList>
    </citation>
    <scope>NUCLEOTIDE SEQUENCE</scope>
    <source>
        <strain evidence="4">KasaAsao</strain>
        <tissue evidence="4">Whole Snail</tissue>
    </source>
</reference>
<feature type="compositionally biased region" description="Basic residues" evidence="2">
    <location>
        <begin position="238"/>
        <end position="251"/>
    </location>
</feature>
<dbReference type="InterPro" id="IPR002048">
    <property type="entry name" value="EF_hand_dom"/>
</dbReference>